<proteinExistence type="predicted"/>
<reference evidence="1 2" key="1">
    <citation type="journal article" date="2019" name="Int. J. Syst. Evol. Microbiol.">
        <title>The Global Catalogue of Microorganisms (GCM) 10K type strain sequencing project: providing services to taxonomists for standard genome sequencing and annotation.</title>
        <authorList>
            <consortium name="The Broad Institute Genomics Platform"/>
            <consortium name="The Broad Institute Genome Sequencing Center for Infectious Disease"/>
            <person name="Wu L."/>
            <person name="Ma J."/>
        </authorList>
    </citation>
    <scope>NUCLEOTIDE SEQUENCE [LARGE SCALE GENOMIC DNA]</scope>
    <source>
        <strain evidence="1 2">JCM 15592</strain>
    </source>
</reference>
<comment type="caution">
    <text evidence="1">The sequence shown here is derived from an EMBL/GenBank/DDBJ whole genome shotgun (WGS) entry which is preliminary data.</text>
</comment>
<evidence type="ECO:0000313" key="1">
    <source>
        <dbReference type="EMBL" id="GAA1803963.1"/>
    </source>
</evidence>
<sequence length="372" mass="40828">MRDLQRNLSLYLASHGWESPRDPGAAGRLWDHEATDLSVAVPHEVQEGSLDWRSITARLAEVERVTVEQVVADIMLMSTDVANLRAANDLVITDTIPYEAGTAMMQGAWRMFRSCATTSRRARAQIRGNYDKHADEIAGTARMAHTRRGSFIIPLLLPVSEPVPVDEGLVDAAPPEPVERRVMRTFAEALTKVHEVVVTPEREPRQGDALNLIFAGVSAEFATALHHVLSEGAVAEFGAEFQWAPVAGPQPENLSKVSIPAAAAPRVDALAKVLRKATPEPNVEILTGPIVAVARDPEQGGTVTIDTFRRSRSTHVSVRVTDDQRFDDALDWMKRRTTVALEGRISRQGNVLMSDRHDGVEPLSARQLVPED</sequence>
<gene>
    <name evidence="1" type="ORF">GCM10009811_29480</name>
</gene>
<organism evidence="1 2">
    <name type="scientific">Nostocoides veronense</name>
    <dbReference type="NCBI Taxonomy" id="330836"/>
    <lineage>
        <taxon>Bacteria</taxon>
        <taxon>Bacillati</taxon>
        <taxon>Actinomycetota</taxon>
        <taxon>Actinomycetes</taxon>
        <taxon>Micrococcales</taxon>
        <taxon>Intrasporangiaceae</taxon>
        <taxon>Nostocoides</taxon>
    </lineage>
</organism>
<name>A0ABN2M046_9MICO</name>
<evidence type="ECO:0000313" key="2">
    <source>
        <dbReference type="Proteomes" id="UP001499938"/>
    </source>
</evidence>
<accession>A0ABN2M046</accession>
<dbReference type="RefSeq" id="WP_282005504.1">
    <property type="nucleotide sequence ID" value="NZ_BAAAPO010000045.1"/>
</dbReference>
<dbReference type="Proteomes" id="UP001499938">
    <property type="component" value="Unassembled WGS sequence"/>
</dbReference>
<keyword evidence="2" id="KW-1185">Reference proteome</keyword>
<protein>
    <submittedName>
        <fullName evidence="1">Uncharacterized protein</fullName>
    </submittedName>
</protein>
<dbReference type="EMBL" id="BAAAPO010000045">
    <property type="protein sequence ID" value="GAA1803963.1"/>
    <property type="molecule type" value="Genomic_DNA"/>
</dbReference>